<protein>
    <submittedName>
        <fullName evidence="2">Uncharacterized protein</fullName>
    </submittedName>
</protein>
<dbReference type="EMBL" id="JXJN01027159">
    <property type="status" value="NOT_ANNOTATED_CDS"/>
    <property type="molecule type" value="Genomic_DNA"/>
</dbReference>
<dbReference type="EMBL" id="JXJN01027158">
    <property type="status" value="NOT_ANNOTATED_CDS"/>
    <property type="molecule type" value="Genomic_DNA"/>
</dbReference>
<dbReference type="Proteomes" id="UP000092460">
    <property type="component" value="Unassembled WGS sequence"/>
</dbReference>
<dbReference type="VEuPathDB" id="VectorBase:GPPI050792"/>
<evidence type="ECO:0000313" key="3">
    <source>
        <dbReference type="Proteomes" id="UP000092460"/>
    </source>
</evidence>
<keyword evidence="1" id="KW-0472">Membrane</keyword>
<dbReference type="AlphaFoldDB" id="A0A1B0C6X0"/>
<feature type="transmembrane region" description="Helical" evidence="1">
    <location>
        <begin position="29"/>
        <end position="46"/>
    </location>
</feature>
<keyword evidence="3" id="KW-1185">Reference proteome</keyword>
<reference evidence="3" key="1">
    <citation type="submission" date="2015-01" db="EMBL/GenBank/DDBJ databases">
        <authorList>
            <person name="Aksoy S."/>
            <person name="Warren W."/>
            <person name="Wilson R.K."/>
        </authorList>
    </citation>
    <scope>NUCLEOTIDE SEQUENCE [LARGE SCALE GENOMIC DNA]</scope>
    <source>
        <strain evidence="3">IAEA</strain>
    </source>
</reference>
<dbReference type="EnsemblMetazoa" id="GPPI050792-RA">
    <property type="protein sequence ID" value="GPPI050792-PA"/>
    <property type="gene ID" value="GPPI050792"/>
</dbReference>
<organism evidence="2 3">
    <name type="scientific">Glossina palpalis gambiensis</name>
    <dbReference type="NCBI Taxonomy" id="67801"/>
    <lineage>
        <taxon>Eukaryota</taxon>
        <taxon>Metazoa</taxon>
        <taxon>Ecdysozoa</taxon>
        <taxon>Arthropoda</taxon>
        <taxon>Hexapoda</taxon>
        <taxon>Insecta</taxon>
        <taxon>Pterygota</taxon>
        <taxon>Neoptera</taxon>
        <taxon>Endopterygota</taxon>
        <taxon>Diptera</taxon>
        <taxon>Brachycera</taxon>
        <taxon>Muscomorpha</taxon>
        <taxon>Hippoboscoidea</taxon>
        <taxon>Glossinidae</taxon>
        <taxon>Glossina</taxon>
    </lineage>
</organism>
<sequence>TTPTTISISTLPTTSPPPLLHNCWPYCSLAWRSVLCVWCLVFGVPLKEYLYYNTNRITFYICRPKSERKKKLQNEK</sequence>
<evidence type="ECO:0000256" key="1">
    <source>
        <dbReference type="SAM" id="Phobius"/>
    </source>
</evidence>
<evidence type="ECO:0000313" key="2">
    <source>
        <dbReference type="EnsemblMetazoa" id="GPPI050792-PA"/>
    </source>
</evidence>
<keyword evidence="1" id="KW-1133">Transmembrane helix</keyword>
<keyword evidence="1" id="KW-0812">Transmembrane</keyword>
<name>A0A1B0C6X0_9MUSC</name>
<reference evidence="2" key="2">
    <citation type="submission" date="2020-05" db="UniProtKB">
        <authorList>
            <consortium name="EnsemblMetazoa"/>
        </authorList>
    </citation>
    <scope>IDENTIFICATION</scope>
    <source>
        <strain evidence="2">IAEA</strain>
    </source>
</reference>
<proteinExistence type="predicted"/>
<accession>A0A1B0C6X0</accession>